<dbReference type="PROSITE" id="PS51767">
    <property type="entry name" value="PEPTIDASE_A1"/>
    <property type="match status" value="1"/>
</dbReference>
<dbReference type="InterPro" id="IPR033121">
    <property type="entry name" value="PEPTIDASE_A1"/>
</dbReference>
<dbReference type="RefSeq" id="XP_040691717.1">
    <property type="nucleotide sequence ID" value="XM_040833462.1"/>
</dbReference>
<dbReference type="STRING" id="1073089.A0A1L9RSV9"/>
<dbReference type="GeneID" id="63749310"/>
<dbReference type="OrthoDB" id="4218675at2759"/>
<evidence type="ECO:0000313" key="5">
    <source>
        <dbReference type="EMBL" id="OJJ38041.1"/>
    </source>
</evidence>
<evidence type="ECO:0000256" key="2">
    <source>
        <dbReference type="ARBA" id="ARBA00022801"/>
    </source>
</evidence>
<keyword evidence="3" id="KW-1015">Disulfide bond</keyword>
<dbReference type="PANTHER" id="PTHR47966">
    <property type="entry name" value="BETA-SITE APP-CLEAVING ENZYME, ISOFORM A-RELATED"/>
    <property type="match status" value="1"/>
</dbReference>
<reference evidence="6" key="1">
    <citation type="journal article" date="2017" name="Genome Biol.">
        <title>Comparative genomics reveals high biological diversity and specific adaptations in the industrially and medically important fungal genus Aspergillus.</title>
        <authorList>
            <person name="de Vries R.P."/>
            <person name="Riley R."/>
            <person name="Wiebenga A."/>
            <person name="Aguilar-Osorio G."/>
            <person name="Amillis S."/>
            <person name="Uchima C.A."/>
            <person name="Anderluh G."/>
            <person name="Asadollahi M."/>
            <person name="Askin M."/>
            <person name="Barry K."/>
            <person name="Battaglia E."/>
            <person name="Bayram O."/>
            <person name="Benocci T."/>
            <person name="Braus-Stromeyer S.A."/>
            <person name="Caldana C."/>
            <person name="Canovas D."/>
            <person name="Cerqueira G.C."/>
            <person name="Chen F."/>
            <person name="Chen W."/>
            <person name="Choi C."/>
            <person name="Clum A."/>
            <person name="Dos Santos R.A."/>
            <person name="Damasio A.R."/>
            <person name="Diallinas G."/>
            <person name="Emri T."/>
            <person name="Fekete E."/>
            <person name="Flipphi M."/>
            <person name="Freyberg S."/>
            <person name="Gallo A."/>
            <person name="Gournas C."/>
            <person name="Habgood R."/>
            <person name="Hainaut M."/>
            <person name="Harispe M.L."/>
            <person name="Henrissat B."/>
            <person name="Hilden K.S."/>
            <person name="Hope R."/>
            <person name="Hossain A."/>
            <person name="Karabika E."/>
            <person name="Karaffa L."/>
            <person name="Karanyi Z."/>
            <person name="Krasevec N."/>
            <person name="Kuo A."/>
            <person name="Kusch H."/>
            <person name="LaButti K."/>
            <person name="Lagendijk E.L."/>
            <person name="Lapidus A."/>
            <person name="Levasseur A."/>
            <person name="Lindquist E."/>
            <person name="Lipzen A."/>
            <person name="Logrieco A.F."/>
            <person name="MacCabe A."/>
            <person name="Maekelae M.R."/>
            <person name="Malavazi I."/>
            <person name="Melin P."/>
            <person name="Meyer V."/>
            <person name="Mielnichuk N."/>
            <person name="Miskei M."/>
            <person name="Molnar A.P."/>
            <person name="Mule G."/>
            <person name="Ngan C.Y."/>
            <person name="Orejas M."/>
            <person name="Orosz E."/>
            <person name="Ouedraogo J.P."/>
            <person name="Overkamp K.M."/>
            <person name="Park H.-S."/>
            <person name="Perrone G."/>
            <person name="Piumi F."/>
            <person name="Punt P.J."/>
            <person name="Ram A.F."/>
            <person name="Ramon A."/>
            <person name="Rauscher S."/>
            <person name="Record E."/>
            <person name="Riano-Pachon D.M."/>
            <person name="Robert V."/>
            <person name="Roehrig J."/>
            <person name="Ruller R."/>
            <person name="Salamov A."/>
            <person name="Salih N.S."/>
            <person name="Samson R.A."/>
            <person name="Sandor E."/>
            <person name="Sanguinetti M."/>
            <person name="Schuetze T."/>
            <person name="Sepcic K."/>
            <person name="Shelest E."/>
            <person name="Sherlock G."/>
            <person name="Sophianopoulou V."/>
            <person name="Squina F.M."/>
            <person name="Sun H."/>
            <person name="Susca A."/>
            <person name="Todd R.B."/>
            <person name="Tsang A."/>
            <person name="Unkles S.E."/>
            <person name="van de Wiele N."/>
            <person name="van Rossen-Uffink D."/>
            <person name="Oliveira J.V."/>
            <person name="Vesth T.C."/>
            <person name="Visser J."/>
            <person name="Yu J.-H."/>
            <person name="Zhou M."/>
            <person name="Andersen M.R."/>
            <person name="Archer D.B."/>
            <person name="Baker S.E."/>
            <person name="Benoit I."/>
            <person name="Brakhage A.A."/>
            <person name="Braus G.H."/>
            <person name="Fischer R."/>
            <person name="Frisvad J.C."/>
            <person name="Goldman G.H."/>
            <person name="Houbraken J."/>
            <person name="Oakley B."/>
            <person name="Pocsi I."/>
            <person name="Scazzocchio C."/>
            <person name="Seiboth B."/>
            <person name="vanKuyk P.A."/>
            <person name="Wortman J."/>
            <person name="Dyer P.S."/>
            <person name="Grigoriev I.V."/>
        </authorList>
    </citation>
    <scope>NUCLEOTIDE SEQUENCE [LARGE SCALE GENOMIC DNA]</scope>
    <source>
        <strain evidence="6">DTO 134E9</strain>
    </source>
</reference>
<keyword evidence="2" id="KW-0378">Hydrolase</keyword>
<dbReference type="Pfam" id="PF00026">
    <property type="entry name" value="Asp"/>
    <property type="match status" value="1"/>
</dbReference>
<proteinExistence type="inferred from homology"/>
<dbReference type="VEuPathDB" id="FungiDB:ASPWEDRAFT_307821"/>
<evidence type="ECO:0000259" key="4">
    <source>
        <dbReference type="PROSITE" id="PS51767"/>
    </source>
</evidence>
<dbReference type="PANTHER" id="PTHR47966:SF51">
    <property type="entry name" value="BETA-SITE APP-CLEAVING ENZYME, ISOFORM A-RELATED"/>
    <property type="match status" value="1"/>
</dbReference>
<feature type="disulfide bond" evidence="3">
    <location>
        <begin position="116"/>
        <end position="155"/>
    </location>
</feature>
<dbReference type="AlphaFoldDB" id="A0A1L9RSV9"/>
<evidence type="ECO:0000256" key="3">
    <source>
        <dbReference type="PIRSR" id="PIRSR601461-2"/>
    </source>
</evidence>
<dbReference type="InterPro" id="IPR021109">
    <property type="entry name" value="Peptidase_aspartic_dom_sf"/>
</dbReference>
<dbReference type="GO" id="GO:0004190">
    <property type="term" value="F:aspartic-type endopeptidase activity"/>
    <property type="evidence" value="ECO:0007669"/>
    <property type="project" value="InterPro"/>
</dbReference>
<dbReference type="GO" id="GO:0006508">
    <property type="term" value="P:proteolysis"/>
    <property type="evidence" value="ECO:0007669"/>
    <property type="project" value="InterPro"/>
</dbReference>
<sequence>MINQKALNGNRFSIKPPNHENETGALTFGITDDHPRLGDRIRRVPLTATAIPFMPTPWQTRLDAIHTVNGSAVLHNHTVIFEPAMSTLGLPDIILGPWLKMINPRPLGFLLQEIDCGRRDSMPSISLEMGGHNFTIGPYEYSYEAHFKESGEVHCILDVTEGTEDISVLGLSFLQRFYSVFDWDNREIGLLPTDQFHR</sequence>
<gene>
    <name evidence="5" type="ORF">ASPWEDRAFT_307821</name>
</gene>
<dbReference type="Proteomes" id="UP000184383">
    <property type="component" value="Unassembled WGS sequence"/>
</dbReference>
<protein>
    <recommendedName>
        <fullName evidence="4">Peptidase A1 domain-containing protein</fullName>
    </recommendedName>
</protein>
<evidence type="ECO:0000313" key="6">
    <source>
        <dbReference type="Proteomes" id="UP000184383"/>
    </source>
</evidence>
<name>A0A1L9RSV9_ASPWE</name>
<evidence type="ECO:0000256" key="1">
    <source>
        <dbReference type="ARBA" id="ARBA00007447"/>
    </source>
</evidence>
<dbReference type="InterPro" id="IPR001461">
    <property type="entry name" value="Aspartic_peptidase_A1"/>
</dbReference>
<dbReference type="Gene3D" id="2.40.70.10">
    <property type="entry name" value="Acid Proteases"/>
    <property type="match status" value="1"/>
</dbReference>
<dbReference type="EMBL" id="KV878210">
    <property type="protein sequence ID" value="OJJ38041.1"/>
    <property type="molecule type" value="Genomic_DNA"/>
</dbReference>
<organism evidence="5 6">
    <name type="scientific">Aspergillus wentii DTO 134E9</name>
    <dbReference type="NCBI Taxonomy" id="1073089"/>
    <lineage>
        <taxon>Eukaryota</taxon>
        <taxon>Fungi</taxon>
        <taxon>Dikarya</taxon>
        <taxon>Ascomycota</taxon>
        <taxon>Pezizomycotina</taxon>
        <taxon>Eurotiomycetes</taxon>
        <taxon>Eurotiomycetidae</taxon>
        <taxon>Eurotiales</taxon>
        <taxon>Aspergillaceae</taxon>
        <taxon>Aspergillus</taxon>
        <taxon>Aspergillus subgen. Cremei</taxon>
    </lineage>
</organism>
<dbReference type="GO" id="GO:0000324">
    <property type="term" value="C:fungal-type vacuole"/>
    <property type="evidence" value="ECO:0007669"/>
    <property type="project" value="TreeGrafter"/>
</dbReference>
<comment type="similarity">
    <text evidence="1">Belongs to the peptidase A1 family.</text>
</comment>
<keyword evidence="6" id="KW-1185">Reference proteome</keyword>
<feature type="domain" description="Peptidase A1" evidence="4">
    <location>
        <begin position="1"/>
        <end position="191"/>
    </location>
</feature>
<accession>A0A1L9RSV9</accession>
<dbReference type="SUPFAM" id="SSF50630">
    <property type="entry name" value="Acid proteases"/>
    <property type="match status" value="1"/>
</dbReference>